<gene>
    <name evidence="2" type="ORF">PC129_g10482</name>
</gene>
<dbReference type="AlphaFoldDB" id="A0A8T1I4I1"/>
<name>A0A8T1I4I1_9STRA</name>
<dbReference type="InterPro" id="IPR013762">
    <property type="entry name" value="Integrase-like_cat_sf"/>
</dbReference>
<evidence type="ECO:0008006" key="4">
    <source>
        <dbReference type="Google" id="ProtNLM"/>
    </source>
</evidence>
<dbReference type="InterPro" id="IPR052925">
    <property type="entry name" value="Phage_Integrase-like_Recomb"/>
</dbReference>
<reference evidence="2" key="1">
    <citation type="submission" date="2018-05" db="EMBL/GenBank/DDBJ databases">
        <title>Effector identification in a new, highly contiguous assembly of the strawberry crown rot pathogen Phytophthora cactorum.</title>
        <authorList>
            <person name="Armitage A.D."/>
            <person name="Nellist C.F."/>
            <person name="Bates H."/>
            <person name="Vickerstaff R.J."/>
            <person name="Harrison R.J."/>
        </authorList>
    </citation>
    <scope>NUCLEOTIDE SEQUENCE</scope>
    <source>
        <strain evidence="2">P421</strain>
    </source>
</reference>
<evidence type="ECO:0000313" key="2">
    <source>
        <dbReference type="EMBL" id="KAG3218718.1"/>
    </source>
</evidence>
<evidence type="ECO:0000256" key="1">
    <source>
        <dbReference type="ARBA" id="ARBA00023172"/>
    </source>
</evidence>
<dbReference type="PANTHER" id="PTHR34605:SF4">
    <property type="entry name" value="DNA ADENINE METHYLTRANSFERASE"/>
    <property type="match status" value="1"/>
</dbReference>
<dbReference type="EMBL" id="RCMV01000346">
    <property type="protein sequence ID" value="KAG3218718.1"/>
    <property type="molecule type" value="Genomic_DNA"/>
</dbReference>
<protein>
    <recommendedName>
        <fullName evidence="4">Tyr recombinase domain-containing protein</fullName>
    </recommendedName>
</protein>
<evidence type="ECO:0000313" key="3">
    <source>
        <dbReference type="Proteomes" id="UP000760860"/>
    </source>
</evidence>
<dbReference type="GO" id="GO:0003677">
    <property type="term" value="F:DNA binding"/>
    <property type="evidence" value="ECO:0007669"/>
    <property type="project" value="InterPro"/>
</dbReference>
<proteinExistence type="predicted"/>
<dbReference type="SUPFAM" id="SSF56349">
    <property type="entry name" value="DNA breaking-rejoining enzymes"/>
    <property type="match status" value="1"/>
</dbReference>
<comment type="caution">
    <text evidence="2">The sequence shown here is derived from an EMBL/GenBank/DDBJ whole genome shotgun (WGS) entry which is preliminary data.</text>
</comment>
<sequence length="571" mass="62866">MDLQSIVQAVRGQHHGDFRPNKAMCPARLNQLLSGYKHKELLVQVAQSDIPATWKKSPRYGNIAVDSAMIHDLQWTQMILDNGRLQELPLAMYTEMQPIDVHLYMDASNQGLAVLNPAVRQYIQVQFDEEEKDMIRKATGPNGFNINVREQMHGPITNRLSSTNPMTQEVNRAIGLTEAMFGFRISCGHLPGAINAMADAGTRARTPPFDRNWSNCSSSWLQVPVKPMLRKIYTTFSINFNPTHWPQCQEQSTSLHGIDGRRGARRADIIDDYLQTAAATRTSSLSLLSTIGAPQQAQEGAHWRSKLCCPRLVTSLGIICATSDTRLGSMMGISWPCAGCSGCLHLHDKKNLSPLQCYEDSENYVTAAQPTAACSGAAVVGFFFLFRRSEYLADGKKVKPCVISTNDVHFITERGLPTDSITEVAAITIVFRGSKTDQAGVGTKRTLHRSGSPWLCPVLASWELMRISRSYGTNEALCATGTGKVLAANRLSEVIKNAAVALGSEPSRFGTHSMRSGGATAMFVAGVDRLMIKSGRWTSDAYERYTRMNDMVSRSLAQQMSRGARSRVSPV</sequence>
<dbReference type="Proteomes" id="UP000760860">
    <property type="component" value="Unassembled WGS sequence"/>
</dbReference>
<dbReference type="GO" id="GO:0015074">
    <property type="term" value="P:DNA integration"/>
    <property type="evidence" value="ECO:0007669"/>
    <property type="project" value="InterPro"/>
</dbReference>
<dbReference type="Gene3D" id="1.10.443.10">
    <property type="entry name" value="Intergrase catalytic core"/>
    <property type="match status" value="1"/>
</dbReference>
<dbReference type="InterPro" id="IPR011010">
    <property type="entry name" value="DNA_brk_join_enz"/>
</dbReference>
<accession>A0A8T1I4I1</accession>
<organism evidence="2 3">
    <name type="scientific">Phytophthora cactorum</name>
    <dbReference type="NCBI Taxonomy" id="29920"/>
    <lineage>
        <taxon>Eukaryota</taxon>
        <taxon>Sar</taxon>
        <taxon>Stramenopiles</taxon>
        <taxon>Oomycota</taxon>
        <taxon>Peronosporomycetes</taxon>
        <taxon>Peronosporales</taxon>
        <taxon>Peronosporaceae</taxon>
        <taxon>Phytophthora</taxon>
    </lineage>
</organism>
<keyword evidence="1" id="KW-0233">DNA recombination</keyword>
<dbReference type="GO" id="GO:0006310">
    <property type="term" value="P:DNA recombination"/>
    <property type="evidence" value="ECO:0007669"/>
    <property type="project" value="UniProtKB-KW"/>
</dbReference>
<dbReference type="VEuPathDB" id="FungiDB:PC110_g14296"/>
<dbReference type="PANTHER" id="PTHR34605">
    <property type="entry name" value="PHAGE_INTEGRASE DOMAIN-CONTAINING PROTEIN"/>
    <property type="match status" value="1"/>
</dbReference>